<organism evidence="2 3">
    <name type="scientific">Amycolatopsis balhimycina DSM 5908</name>
    <dbReference type="NCBI Taxonomy" id="1081091"/>
    <lineage>
        <taxon>Bacteria</taxon>
        <taxon>Bacillati</taxon>
        <taxon>Actinomycetota</taxon>
        <taxon>Actinomycetes</taxon>
        <taxon>Pseudonocardiales</taxon>
        <taxon>Pseudonocardiaceae</taxon>
        <taxon>Amycolatopsis</taxon>
    </lineage>
</organism>
<sequence>MRRRMAATSASSSLVIGAIAATIGRQYARDSSEISDVPFCAEAALCRSRRGRSVSSDRVPLSSGLPLLVSSGLLSGGPSPWLVCPVLRWGLRSRLLPFRVCRGLVGW</sequence>
<evidence type="ECO:0000313" key="2">
    <source>
        <dbReference type="EMBL" id="RSM46346.1"/>
    </source>
</evidence>
<reference evidence="2 3" key="1">
    <citation type="submission" date="2018-05" db="EMBL/GenBank/DDBJ databases">
        <title>Evolution of GPA BGCs.</title>
        <authorList>
            <person name="Waglechner N."/>
            <person name="Wright G.D."/>
        </authorList>
    </citation>
    <scope>NUCLEOTIDE SEQUENCE [LARGE SCALE GENOMIC DNA]</scope>
    <source>
        <strain evidence="2 3">DSM 5908</strain>
    </source>
</reference>
<comment type="caution">
    <text evidence="2">The sequence shown here is derived from an EMBL/GenBank/DDBJ whole genome shotgun (WGS) entry which is preliminary data.</text>
</comment>
<protein>
    <recommendedName>
        <fullName evidence="4">Secreted protein</fullName>
    </recommendedName>
</protein>
<dbReference type="EMBL" id="QHHU01000013">
    <property type="protein sequence ID" value="RSM46346.1"/>
    <property type="molecule type" value="Genomic_DNA"/>
</dbReference>
<keyword evidence="1" id="KW-0732">Signal</keyword>
<dbReference type="AlphaFoldDB" id="A0A428WTF1"/>
<feature type="chain" id="PRO_5019268152" description="Secreted protein" evidence="1">
    <location>
        <begin position="21"/>
        <end position="107"/>
    </location>
</feature>
<keyword evidence="3" id="KW-1185">Reference proteome</keyword>
<dbReference type="Proteomes" id="UP000286716">
    <property type="component" value="Unassembled WGS sequence"/>
</dbReference>
<accession>A0A428WTF1</accession>
<evidence type="ECO:0000313" key="3">
    <source>
        <dbReference type="Proteomes" id="UP000286716"/>
    </source>
</evidence>
<evidence type="ECO:0008006" key="4">
    <source>
        <dbReference type="Google" id="ProtNLM"/>
    </source>
</evidence>
<feature type="signal peptide" evidence="1">
    <location>
        <begin position="1"/>
        <end position="20"/>
    </location>
</feature>
<proteinExistence type="predicted"/>
<name>A0A428WTF1_AMYBA</name>
<evidence type="ECO:0000256" key="1">
    <source>
        <dbReference type="SAM" id="SignalP"/>
    </source>
</evidence>
<gene>
    <name evidence="2" type="ORF">DMA12_11155</name>
</gene>